<evidence type="ECO:0000256" key="15">
    <source>
        <dbReference type="ARBA" id="ARBA00023137"/>
    </source>
</evidence>
<evidence type="ECO:0000256" key="3">
    <source>
        <dbReference type="ARBA" id="ARBA00004413"/>
    </source>
</evidence>
<keyword evidence="16" id="KW-0966">Cell projection</keyword>
<dbReference type="PANTHER" id="PTHR46221">
    <property type="entry name" value="FERM AND PDZ DOMAIN-CONTAINING PROTEIN FAMILY MEMBER"/>
    <property type="match status" value="1"/>
</dbReference>
<evidence type="ECO:0000313" key="18">
    <source>
        <dbReference type="EMBL" id="CAB4000189.1"/>
    </source>
</evidence>
<evidence type="ECO:0000256" key="11">
    <source>
        <dbReference type="ARBA" id="ARBA00022777"/>
    </source>
</evidence>
<evidence type="ECO:0000256" key="5">
    <source>
        <dbReference type="ARBA" id="ARBA00011903"/>
    </source>
</evidence>
<comment type="subcellular location">
    <subcellularLocation>
        <location evidence="1">Cell junction</location>
        <location evidence="1">Focal adhesion</location>
    </subcellularLocation>
    <subcellularLocation>
        <location evidence="3">Cell membrane</location>
        <topology evidence="3">Peripheral membrane protein</topology>
        <orientation evidence="3">Cytoplasmic side</orientation>
    </subcellularLocation>
    <subcellularLocation>
        <location evidence="2">Cell projection</location>
    </subcellularLocation>
    <subcellularLocation>
        <location evidence="4">Cytoplasm</location>
    </subcellularLocation>
</comment>
<dbReference type="InterPro" id="IPR019749">
    <property type="entry name" value="Band_41_domain"/>
</dbReference>
<dbReference type="CDD" id="cd14473">
    <property type="entry name" value="FERM_B-lobe"/>
    <property type="match status" value="1"/>
</dbReference>
<reference evidence="18" key="1">
    <citation type="submission" date="2020-04" db="EMBL/GenBank/DDBJ databases">
        <authorList>
            <person name="Alioto T."/>
            <person name="Alioto T."/>
            <person name="Gomez Garrido J."/>
        </authorList>
    </citation>
    <scope>NUCLEOTIDE SEQUENCE</scope>
    <source>
        <strain evidence="18">A484AB</strain>
    </source>
</reference>
<keyword evidence="14" id="KW-0472">Membrane</keyword>
<dbReference type="AlphaFoldDB" id="A0A7D9E409"/>
<dbReference type="GO" id="GO:0005737">
    <property type="term" value="C:cytoplasm"/>
    <property type="evidence" value="ECO:0007669"/>
    <property type="project" value="UniProtKB-SubCell"/>
</dbReference>
<evidence type="ECO:0000256" key="1">
    <source>
        <dbReference type="ARBA" id="ARBA00004246"/>
    </source>
</evidence>
<comment type="caution">
    <text evidence="18">The sequence shown here is derived from an EMBL/GenBank/DDBJ whole genome shotgun (WGS) entry which is preliminary data.</text>
</comment>
<evidence type="ECO:0000256" key="14">
    <source>
        <dbReference type="ARBA" id="ARBA00023136"/>
    </source>
</evidence>
<evidence type="ECO:0000256" key="7">
    <source>
        <dbReference type="ARBA" id="ARBA00022490"/>
    </source>
</evidence>
<dbReference type="Gene3D" id="1.20.80.10">
    <property type="match status" value="1"/>
</dbReference>
<dbReference type="SUPFAM" id="SSF47031">
    <property type="entry name" value="Second domain of FERM"/>
    <property type="match status" value="1"/>
</dbReference>
<dbReference type="GO" id="GO:0004715">
    <property type="term" value="F:non-membrane spanning protein tyrosine kinase activity"/>
    <property type="evidence" value="ECO:0007669"/>
    <property type="project" value="UniProtKB-EC"/>
</dbReference>
<keyword evidence="13" id="KW-0965">Cell junction</keyword>
<dbReference type="EMBL" id="CACRXK020003775">
    <property type="protein sequence ID" value="CAB4000189.1"/>
    <property type="molecule type" value="Genomic_DNA"/>
</dbReference>
<dbReference type="InterPro" id="IPR000299">
    <property type="entry name" value="FERM_domain"/>
</dbReference>
<dbReference type="GO" id="GO:0005886">
    <property type="term" value="C:plasma membrane"/>
    <property type="evidence" value="ECO:0007669"/>
    <property type="project" value="UniProtKB-SubCell"/>
</dbReference>
<dbReference type="InterPro" id="IPR035963">
    <property type="entry name" value="FERM_2"/>
</dbReference>
<keyword evidence="9" id="KW-0808">Transferase</keyword>
<keyword evidence="10" id="KW-0547">Nucleotide-binding</keyword>
<keyword evidence="11 18" id="KW-0418">Kinase</keyword>
<evidence type="ECO:0000256" key="13">
    <source>
        <dbReference type="ARBA" id="ARBA00022949"/>
    </source>
</evidence>
<evidence type="ECO:0000256" key="12">
    <source>
        <dbReference type="ARBA" id="ARBA00022840"/>
    </source>
</evidence>
<dbReference type="OrthoDB" id="9976756at2759"/>
<dbReference type="Proteomes" id="UP001152795">
    <property type="component" value="Unassembled WGS sequence"/>
</dbReference>
<evidence type="ECO:0000313" key="19">
    <source>
        <dbReference type="Proteomes" id="UP001152795"/>
    </source>
</evidence>
<dbReference type="EC" id="2.7.10.2" evidence="5"/>
<evidence type="ECO:0000256" key="10">
    <source>
        <dbReference type="ARBA" id="ARBA00022741"/>
    </source>
</evidence>
<gene>
    <name evidence="18" type="ORF">PACLA_8A035942</name>
</gene>
<keyword evidence="7" id="KW-0963">Cytoplasm</keyword>
<sequence length="294" mass="34591">MVRGEMKKTFSIRSKKKVKSDADRISTGSTDQRPTVKVFLPNGEFRSVKCGDTTDIKDIIHLVIESLGVNVVTAHIFYGMRIEHPQSLRAFWLRRWFTVQEVRAKYEHMLPLDECRYTLRIKFFPEDLTSFYLKDKASFFFLYDQIKNDYLNHVAEKVDQDIAFRLGALEMRRHFKDMPPNALGKKSNFEILEKEVGFTKFLPKSIIETMKSKALRKILNSYFKQYSELNEEQCCHKFLELLPTIHRYDLETFKCSLGVSIAIYNMLTETSARSLECWLDIIFFQAVFHSKNDD</sequence>
<evidence type="ECO:0000259" key="17">
    <source>
        <dbReference type="PROSITE" id="PS50057"/>
    </source>
</evidence>
<organism evidence="18 19">
    <name type="scientific">Paramuricea clavata</name>
    <name type="common">Red gorgonian</name>
    <name type="synonym">Violescent sea-whip</name>
    <dbReference type="NCBI Taxonomy" id="317549"/>
    <lineage>
        <taxon>Eukaryota</taxon>
        <taxon>Metazoa</taxon>
        <taxon>Cnidaria</taxon>
        <taxon>Anthozoa</taxon>
        <taxon>Octocorallia</taxon>
        <taxon>Malacalcyonacea</taxon>
        <taxon>Plexauridae</taxon>
        <taxon>Paramuricea</taxon>
    </lineage>
</organism>
<accession>A0A7D9E409</accession>
<dbReference type="InterPro" id="IPR041390">
    <property type="entry name" value="FADK_N"/>
</dbReference>
<keyword evidence="8" id="KW-0597">Phosphoprotein</keyword>
<dbReference type="PROSITE" id="PS50057">
    <property type="entry name" value="FERM_3"/>
    <property type="match status" value="1"/>
</dbReference>
<dbReference type="GO" id="GO:0042995">
    <property type="term" value="C:cell projection"/>
    <property type="evidence" value="ECO:0007669"/>
    <property type="project" value="UniProtKB-SubCell"/>
</dbReference>
<dbReference type="PANTHER" id="PTHR46221:SF9">
    <property type="entry name" value="NON-SPECIFIC PROTEIN-TYROSINE KINASE"/>
    <property type="match status" value="1"/>
</dbReference>
<protein>
    <recommendedName>
        <fullName evidence="5">non-specific protein-tyrosine kinase</fullName>
        <ecNumber evidence="5">2.7.10.2</ecNumber>
    </recommendedName>
</protein>
<keyword evidence="19" id="KW-1185">Reference proteome</keyword>
<dbReference type="Gene3D" id="3.10.20.90">
    <property type="entry name" value="Phosphatidylinositol 3-kinase Catalytic Subunit, Chain A, domain 1"/>
    <property type="match status" value="1"/>
</dbReference>
<dbReference type="Pfam" id="PF18038">
    <property type="entry name" value="FERM_N_2"/>
    <property type="match status" value="1"/>
</dbReference>
<dbReference type="SUPFAM" id="SSF54236">
    <property type="entry name" value="Ubiquitin-like"/>
    <property type="match status" value="1"/>
</dbReference>
<keyword evidence="6" id="KW-1003">Cell membrane</keyword>
<name>A0A7D9E409_PARCT</name>
<dbReference type="GO" id="GO:0005925">
    <property type="term" value="C:focal adhesion"/>
    <property type="evidence" value="ECO:0007669"/>
    <property type="project" value="UniProtKB-SubCell"/>
</dbReference>
<dbReference type="InterPro" id="IPR019748">
    <property type="entry name" value="FERM_central"/>
</dbReference>
<evidence type="ECO:0000256" key="8">
    <source>
        <dbReference type="ARBA" id="ARBA00022553"/>
    </source>
</evidence>
<feature type="domain" description="FERM" evidence="17">
    <location>
        <begin position="34"/>
        <end position="294"/>
    </location>
</feature>
<keyword evidence="12" id="KW-0067">ATP-binding</keyword>
<dbReference type="InterPro" id="IPR014352">
    <property type="entry name" value="FERM/acyl-CoA-bd_prot_sf"/>
</dbReference>
<evidence type="ECO:0000256" key="6">
    <source>
        <dbReference type="ARBA" id="ARBA00022475"/>
    </source>
</evidence>
<evidence type="ECO:0000256" key="2">
    <source>
        <dbReference type="ARBA" id="ARBA00004316"/>
    </source>
</evidence>
<evidence type="ECO:0000256" key="16">
    <source>
        <dbReference type="ARBA" id="ARBA00023273"/>
    </source>
</evidence>
<dbReference type="InterPro" id="IPR029071">
    <property type="entry name" value="Ubiquitin-like_domsf"/>
</dbReference>
<proteinExistence type="predicted"/>
<evidence type="ECO:0000256" key="4">
    <source>
        <dbReference type="ARBA" id="ARBA00004496"/>
    </source>
</evidence>
<dbReference type="GO" id="GO:0005524">
    <property type="term" value="F:ATP binding"/>
    <property type="evidence" value="ECO:0007669"/>
    <property type="project" value="UniProtKB-KW"/>
</dbReference>
<dbReference type="Pfam" id="PF00373">
    <property type="entry name" value="FERM_M"/>
    <property type="match status" value="1"/>
</dbReference>
<dbReference type="SMART" id="SM00295">
    <property type="entry name" value="B41"/>
    <property type="match status" value="1"/>
</dbReference>
<dbReference type="FunFam" id="1.20.80.10:FF:000004">
    <property type="entry name" value="Protein-tyrosine kinase 2-beta isoform 1"/>
    <property type="match status" value="1"/>
</dbReference>
<evidence type="ECO:0000256" key="9">
    <source>
        <dbReference type="ARBA" id="ARBA00022679"/>
    </source>
</evidence>
<keyword evidence="15" id="KW-0829">Tyrosine-protein kinase</keyword>
<dbReference type="GO" id="GO:0008284">
    <property type="term" value="P:positive regulation of cell population proliferation"/>
    <property type="evidence" value="ECO:0007669"/>
    <property type="project" value="UniProtKB-ARBA"/>
</dbReference>